<gene>
    <name evidence="2" type="ORF">SM436_15640</name>
</gene>
<keyword evidence="3" id="KW-1185">Reference proteome</keyword>
<proteinExistence type="predicted"/>
<dbReference type="Proteomes" id="UP001569904">
    <property type="component" value="Unassembled WGS sequence"/>
</dbReference>
<comment type="caution">
    <text evidence="2">The sequence shown here is derived from an EMBL/GenBank/DDBJ whole genome shotgun (WGS) entry which is preliminary data.</text>
</comment>
<dbReference type="EMBL" id="JAXCEH010000009">
    <property type="protein sequence ID" value="MFA1555121.1"/>
    <property type="molecule type" value="Genomic_DNA"/>
</dbReference>
<dbReference type="RefSeq" id="WP_371941841.1">
    <property type="nucleotide sequence ID" value="NZ_JAXCEH010000009.1"/>
</dbReference>
<protein>
    <submittedName>
        <fullName evidence="2">DUF397 domain-containing protein</fullName>
    </submittedName>
</protein>
<sequence length="67" mass="7385">MIVHWRKSSHSGGISDQQCVELGRLSPGAGIGVRDSKNPHEGYLTLTVAGFGGLVEQIKQRYPRRRP</sequence>
<organism evidence="2 3">
    <name type="scientific">Actinomadura chokoriensis</name>
    <dbReference type="NCBI Taxonomy" id="454156"/>
    <lineage>
        <taxon>Bacteria</taxon>
        <taxon>Bacillati</taxon>
        <taxon>Actinomycetota</taxon>
        <taxon>Actinomycetes</taxon>
        <taxon>Streptosporangiales</taxon>
        <taxon>Thermomonosporaceae</taxon>
        <taxon>Actinomadura</taxon>
    </lineage>
</organism>
<evidence type="ECO:0000313" key="2">
    <source>
        <dbReference type="EMBL" id="MFA1555121.1"/>
    </source>
</evidence>
<accession>A0ABV4QXF4</accession>
<dbReference type="InterPro" id="IPR007278">
    <property type="entry name" value="DUF397"/>
</dbReference>
<feature type="domain" description="DUF397" evidence="1">
    <location>
        <begin position="4"/>
        <end position="59"/>
    </location>
</feature>
<name>A0ABV4QXF4_9ACTN</name>
<reference evidence="2 3" key="1">
    <citation type="submission" date="2023-11" db="EMBL/GenBank/DDBJ databases">
        <title>Actinomadura monticuli sp. nov., isolated from volcanic ash.</title>
        <authorList>
            <person name="Lee S.D."/>
            <person name="Yang H."/>
            <person name="Kim I.S."/>
        </authorList>
    </citation>
    <scope>NUCLEOTIDE SEQUENCE [LARGE SCALE GENOMIC DNA]</scope>
    <source>
        <strain evidence="2 3">DSM 45346</strain>
    </source>
</reference>
<evidence type="ECO:0000313" key="3">
    <source>
        <dbReference type="Proteomes" id="UP001569904"/>
    </source>
</evidence>
<dbReference type="Pfam" id="PF04149">
    <property type="entry name" value="DUF397"/>
    <property type="match status" value="1"/>
</dbReference>
<evidence type="ECO:0000259" key="1">
    <source>
        <dbReference type="Pfam" id="PF04149"/>
    </source>
</evidence>